<protein>
    <submittedName>
        <fullName evidence="1">Uncharacterized protein</fullName>
    </submittedName>
</protein>
<organism evidence="1 2">
    <name type="scientific">Dactylosporangium siamense</name>
    <dbReference type="NCBI Taxonomy" id="685454"/>
    <lineage>
        <taxon>Bacteria</taxon>
        <taxon>Bacillati</taxon>
        <taxon>Actinomycetota</taxon>
        <taxon>Actinomycetes</taxon>
        <taxon>Micromonosporales</taxon>
        <taxon>Micromonosporaceae</taxon>
        <taxon>Dactylosporangium</taxon>
    </lineage>
</organism>
<dbReference type="AlphaFoldDB" id="A0A919PP51"/>
<dbReference type="Proteomes" id="UP000660611">
    <property type="component" value="Unassembled WGS sequence"/>
</dbReference>
<comment type="caution">
    <text evidence="1">The sequence shown here is derived from an EMBL/GenBank/DDBJ whole genome shotgun (WGS) entry which is preliminary data.</text>
</comment>
<name>A0A919PP51_9ACTN</name>
<dbReference type="RefSeq" id="WP_239136025.1">
    <property type="nucleotide sequence ID" value="NZ_BAAAVW010000012.1"/>
</dbReference>
<evidence type="ECO:0000313" key="1">
    <source>
        <dbReference type="EMBL" id="GIG45950.1"/>
    </source>
</evidence>
<dbReference type="EMBL" id="BONQ01000059">
    <property type="protein sequence ID" value="GIG45950.1"/>
    <property type="molecule type" value="Genomic_DNA"/>
</dbReference>
<sequence>MTDRDTAFAEYLAARSGTIRGTAFLLCTVVFLAQAKADERPDGGARSLAALPLPEDRLAALATDERFHIKAS</sequence>
<reference evidence="1" key="1">
    <citation type="submission" date="2021-01" db="EMBL/GenBank/DDBJ databases">
        <title>Whole genome shotgun sequence of Dactylosporangium siamense NBRC 106093.</title>
        <authorList>
            <person name="Komaki H."/>
            <person name="Tamura T."/>
        </authorList>
    </citation>
    <scope>NUCLEOTIDE SEQUENCE</scope>
    <source>
        <strain evidence="1">NBRC 106093</strain>
    </source>
</reference>
<accession>A0A919PP51</accession>
<proteinExistence type="predicted"/>
<gene>
    <name evidence="1" type="ORF">Dsi01nite_039910</name>
</gene>
<evidence type="ECO:0000313" key="2">
    <source>
        <dbReference type="Proteomes" id="UP000660611"/>
    </source>
</evidence>
<keyword evidence="2" id="KW-1185">Reference proteome</keyword>